<name>A0A9J5Y0C9_SOLCO</name>
<keyword evidence="2" id="KW-1185">Reference proteome</keyword>
<comment type="caution">
    <text evidence="1">The sequence shown here is derived from an EMBL/GenBank/DDBJ whole genome shotgun (WGS) entry which is preliminary data.</text>
</comment>
<sequence>MSWSLGTNGFIFKFKQASKYEKLDFIDFRVLIVHKFLVIQNSSLKKWTHFQVQMIPKAGKIIFYRFSCAIVRGFFVIKDFNLFLDEIFHKRDNSTHFQVQTSSKVGKIIFFQFSCAIVHGYFVIQNFGLFLAENFHGQPLKPY</sequence>
<evidence type="ECO:0000313" key="1">
    <source>
        <dbReference type="EMBL" id="KAG5593897.1"/>
    </source>
</evidence>
<dbReference type="Proteomes" id="UP000824120">
    <property type="component" value="Chromosome 7"/>
</dbReference>
<proteinExistence type="predicted"/>
<protein>
    <submittedName>
        <fullName evidence="1">Uncharacterized protein</fullName>
    </submittedName>
</protein>
<organism evidence="1 2">
    <name type="scientific">Solanum commersonii</name>
    <name type="common">Commerson's wild potato</name>
    <name type="synonym">Commerson's nightshade</name>
    <dbReference type="NCBI Taxonomy" id="4109"/>
    <lineage>
        <taxon>Eukaryota</taxon>
        <taxon>Viridiplantae</taxon>
        <taxon>Streptophyta</taxon>
        <taxon>Embryophyta</taxon>
        <taxon>Tracheophyta</taxon>
        <taxon>Spermatophyta</taxon>
        <taxon>Magnoliopsida</taxon>
        <taxon>eudicotyledons</taxon>
        <taxon>Gunneridae</taxon>
        <taxon>Pentapetalae</taxon>
        <taxon>asterids</taxon>
        <taxon>lamiids</taxon>
        <taxon>Solanales</taxon>
        <taxon>Solanaceae</taxon>
        <taxon>Solanoideae</taxon>
        <taxon>Solaneae</taxon>
        <taxon>Solanum</taxon>
    </lineage>
</organism>
<evidence type="ECO:0000313" key="2">
    <source>
        <dbReference type="Proteomes" id="UP000824120"/>
    </source>
</evidence>
<dbReference type="EMBL" id="JACXVP010000007">
    <property type="protein sequence ID" value="KAG5593897.1"/>
    <property type="molecule type" value="Genomic_DNA"/>
</dbReference>
<gene>
    <name evidence="1" type="ORF">H5410_035129</name>
</gene>
<accession>A0A9J5Y0C9</accession>
<dbReference type="AlphaFoldDB" id="A0A9J5Y0C9"/>
<reference evidence="1 2" key="1">
    <citation type="submission" date="2020-09" db="EMBL/GenBank/DDBJ databases">
        <title>De no assembly of potato wild relative species, Solanum commersonii.</title>
        <authorList>
            <person name="Cho K."/>
        </authorList>
    </citation>
    <scope>NUCLEOTIDE SEQUENCE [LARGE SCALE GENOMIC DNA]</scope>
    <source>
        <strain evidence="1">LZ3.2</strain>
        <tissue evidence="1">Leaf</tissue>
    </source>
</reference>